<evidence type="ECO:0000259" key="1">
    <source>
        <dbReference type="SMART" id="SM00829"/>
    </source>
</evidence>
<comment type="caution">
    <text evidence="2">The sequence shown here is derived from an EMBL/GenBank/DDBJ whole genome shotgun (WGS) entry which is preliminary data.</text>
</comment>
<accession>A0A3S2W979</accession>
<protein>
    <submittedName>
        <fullName evidence="2">NAD(P)-dependent alcohol dehydrogenase</fullName>
    </submittedName>
</protein>
<evidence type="ECO:0000313" key="2">
    <source>
        <dbReference type="EMBL" id="RVU36345.1"/>
    </source>
</evidence>
<dbReference type="PANTHER" id="PTHR45033">
    <property type="match status" value="1"/>
</dbReference>
<dbReference type="Pfam" id="PF00107">
    <property type="entry name" value="ADH_zinc_N"/>
    <property type="match status" value="1"/>
</dbReference>
<dbReference type="RefSeq" id="WP_127765821.1">
    <property type="nucleotide sequence ID" value="NZ_SADE01000002.1"/>
</dbReference>
<dbReference type="GO" id="GO:0016491">
    <property type="term" value="F:oxidoreductase activity"/>
    <property type="evidence" value="ECO:0007669"/>
    <property type="project" value="InterPro"/>
</dbReference>
<dbReference type="InterPro" id="IPR013154">
    <property type="entry name" value="ADH-like_N"/>
</dbReference>
<dbReference type="Gene3D" id="3.40.50.720">
    <property type="entry name" value="NAD(P)-binding Rossmann-like Domain"/>
    <property type="match status" value="1"/>
</dbReference>
<dbReference type="Pfam" id="PF08240">
    <property type="entry name" value="ADH_N"/>
    <property type="match status" value="1"/>
</dbReference>
<dbReference type="Gene3D" id="3.90.180.10">
    <property type="entry name" value="Medium-chain alcohol dehydrogenases, catalytic domain"/>
    <property type="match status" value="1"/>
</dbReference>
<feature type="domain" description="Enoyl reductase (ER)" evidence="1">
    <location>
        <begin position="11"/>
        <end position="337"/>
    </location>
</feature>
<sequence>MKAMRIEGDWGLENLKQVDLPDPEPGPGEVVIGMDAVSINPRDLILAGGGYGRVGGTPPLIPLCDGAGKITAIGDGVENFAVGDLVCPTYSRLWMRGLASPDAYKGAHGGPLDGTAQEMMLIPANAVVRTPRHMSAEEAATLPCAAITAWNALAEQGDVKPGDKVLVQGTGGVSLFALQFAKAMGAEVYLISSSDEKLERAKAMGADHLLNYRDVPDWHKSILKMTDGKGVDHVVEVGGSGTLEKSTAVVRYSGTISMIGVLGGASGEFGLGRVVTRNLRLQGVTCGSKEMFENMVRALELHQIRPAIDPAAEFQLKDLAKALKSLPEGKHFGKIVGIV</sequence>
<keyword evidence="3" id="KW-1185">Reference proteome</keyword>
<proteinExistence type="predicted"/>
<dbReference type="SUPFAM" id="SSF50129">
    <property type="entry name" value="GroES-like"/>
    <property type="match status" value="1"/>
</dbReference>
<dbReference type="InterPro" id="IPR036291">
    <property type="entry name" value="NAD(P)-bd_dom_sf"/>
</dbReference>
<dbReference type="AlphaFoldDB" id="A0A3S2W979"/>
<dbReference type="InterPro" id="IPR052711">
    <property type="entry name" value="Zinc_ADH-like"/>
</dbReference>
<dbReference type="EMBL" id="SADE01000002">
    <property type="protein sequence ID" value="RVU36345.1"/>
    <property type="molecule type" value="Genomic_DNA"/>
</dbReference>
<dbReference type="SMART" id="SM00829">
    <property type="entry name" value="PKS_ER"/>
    <property type="match status" value="1"/>
</dbReference>
<name>A0A3S2W979_9PROT</name>
<dbReference type="CDD" id="cd08276">
    <property type="entry name" value="MDR7"/>
    <property type="match status" value="1"/>
</dbReference>
<gene>
    <name evidence="2" type="ORF">EOI86_14130</name>
</gene>
<dbReference type="InterPro" id="IPR020843">
    <property type="entry name" value="ER"/>
</dbReference>
<reference evidence="3" key="1">
    <citation type="submission" date="2019-01" db="EMBL/GenBank/DDBJ databases">
        <title>Gri0909 isolated from a small marine red alga.</title>
        <authorList>
            <person name="Kim J."/>
            <person name="Jeong S.E."/>
            <person name="Jeon C.O."/>
        </authorList>
    </citation>
    <scope>NUCLEOTIDE SEQUENCE [LARGE SCALE GENOMIC DNA]</scope>
    <source>
        <strain evidence="3">Gri0909</strain>
    </source>
</reference>
<organism evidence="2 3">
    <name type="scientific">Hwanghaeella grinnelliae</name>
    <dbReference type="NCBI Taxonomy" id="2500179"/>
    <lineage>
        <taxon>Bacteria</taxon>
        <taxon>Pseudomonadati</taxon>
        <taxon>Pseudomonadota</taxon>
        <taxon>Alphaproteobacteria</taxon>
        <taxon>Rhodospirillales</taxon>
        <taxon>Rhodospirillaceae</taxon>
        <taxon>Hwanghaeella</taxon>
    </lineage>
</organism>
<dbReference type="PANTHER" id="PTHR45033:SF2">
    <property type="entry name" value="ZINC-TYPE ALCOHOL DEHYDROGENASE-LIKE PROTEIN C1773.06C"/>
    <property type="match status" value="1"/>
</dbReference>
<dbReference type="InterPro" id="IPR011032">
    <property type="entry name" value="GroES-like_sf"/>
</dbReference>
<dbReference type="Proteomes" id="UP000287447">
    <property type="component" value="Unassembled WGS sequence"/>
</dbReference>
<dbReference type="InterPro" id="IPR013149">
    <property type="entry name" value="ADH-like_C"/>
</dbReference>
<dbReference type="OrthoDB" id="9805663at2"/>
<evidence type="ECO:0000313" key="3">
    <source>
        <dbReference type="Proteomes" id="UP000287447"/>
    </source>
</evidence>
<dbReference type="SUPFAM" id="SSF51735">
    <property type="entry name" value="NAD(P)-binding Rossmann-fold domains"/>
    <property type="match status" value="1"/>
</dbReference>